<evidence type="ECO:0000256" key="6">
    <source>
        <dbReference type="ARBA" id="ARBA00041812"/>
    </source>
</evidence>
<protein>
    <recommendedName>
        <fullName evidence="5">15-hydroxyprostaglandin dehydrogenase [NAD(+)]</fullName>
        <ecNumber evidence="3">1.1.1.141</ecNumber>
        <ecNumber evidence="4">1.1.1.232</ecNumber>
    </recommendedName>
    <alternativeName>
        <fullName evidence="7">Eicosanoid/docosanoid dehydrogenase [NAD(+)]</fullName>
    </alternativeName>
    <alternativeName>
        <fullName evidence="6">Prostaglandin dehydrogenase 1</fullName>
    </alternativeName>
</protein>
<comment type="catalytic activity">
    <reaction evidence="18">
        <text>prostaglandin E2 + NAD(+) = 15-oxoprostaglandin E2 + NADH + H(+)</text>
        <dbReference type="Rhea" id="RHEA:11876"/>
        <dbReference type="ChEBI" id="CHEBI:15378"/>
        <dbReference type="ChEBI" id="CHEBI:57400"/>
        <dbReference type="ChEBI" id="CHEBI:57540"/>
        <dbReference type="ChEBI" id="CHEBI:57945"/>
        <dbReference type="ChEBI" id="CHEBI:606564"/>
        <dbReference type="EC" id="1.1.1.141"/>
    </reaction>
    <physiologicalReaction direction="left-to-right" evidence="18">
        <dbReference type="Rhea" id="RHEA:11877"/>
    </physiologicalReaction>
</comment>
<dbReference type="GO" id="GO:0016404">
    <property type="term" value="F:15-hydroxyprostaglandin dehydrogenase (NAD+) activity"/>
    <property type="evidence" value="ECO:0007669"/>
    <property type="project" value="UniProtKB-EC"/>
</dbReference>
<comment type="catalytic activity">
    <reaction evidence="20">
        <text>(15S)-hydroxy-(5Z,8Z,11Z,13E)-eicosatetraenoate + NAD(+) = 15-oxo-(5Z,8Z,11Z,13E)-eicosatetraenoate + NADH + H(+)</text>
        <dbReference type="Rhea" id="RHEA:23260"/>
        <dbReference type="ChEBI" id="CHEBI:15378"/>
        <dbReference type="ChEBI" id="CHEBI:57409"/>
        <dbReference type="ChEBI" id="CHEBI:57410"/>
        <dbReference type="ChEBI" id="CHEBI:57540"/>
        <dbReference type="ChEBI" id="CHEBI:57945"/>
        <dbReference type="EC" id="1.1.1.232"/>
    </reaction>
    <physiologicalReaction direction="left-to-right" evidence="20">
        <dbReference type="Rhea" id="RHEA:23261"/>
    </physiologicalReaction>
</comment>
<evidence type="ECO:0000256" key="8">
    <source>
        <dbReference type="ARBA" id="ARBA00045705"/>
    </source>
</evidence>
<dbReference type="InterPro" id="IPR002347">
    <property type="entry name" value="SDR_fam"/>
</dbReference>
<evidence type="ECO:0000256" key="20">
    <source>
        <dbReference type="ARBA" id="ARBA00049151"/>
    </source>
</evidence>
<evidence type="ECO:0000256" key="9">
    <source>
        <dbReference type="ARBA" id="ARBA00047325"/>
    </source>
</evidence>
<evidence type="ECO:0000256" key="16">
    <source>
        <dbReference type="ARBA" id="ARBA00048535"/>
    </source>
</evidence>
<comment type="catalytic activity">
    <reaction evidence="19">
        <text>resolvin D2 + NAD(+) = 16-oxoresolvin D2 + NADH + H(+)</text>
        <dbReference type="Rhea" id="RHEA:53588"/>
        <dbReference type="ChEBI" id="CHEBI:15378"/>
        <dbReference type="ChEBI" id="CHEBI:57540"/>
        <dbReference type="ChEBI" id="CHEBI:57945"/>
        <dbReference type="ChEBI" id="CHEBI:133367"/>
        <dbReference type="ChEBI" id="CHEBI:137498"/>
    </reaction>
    <physiologicalReaction direction="left-to-right" evidence="19">
        <dbReference type="Rhea" id="RHEA:53589"/>
    </physiologicalReaction>
</comment>
<dbReference type="GO" id="GO:0005737">
    <property type="term" value="C:cytoplasm"/>
    <property type="evidence" value="ECO:0007669"/>
    <property type="project" value="TreeGrafter"/>
</dbReference>
<dbReference type="GO" id="GO:0047034">
    <property type="term" value="F:15-hydroxyicosatetraenoate dehydrogenase activity"/>
    <property type="evidence" value="ECO:0007669"/>
    <property type="project" value="UniProtKB-EC"/>
</dbReference>
<dbReference type="EC" id="1.1.1.232" evidence="4"/>
<evidence type="ECO:0000256" key="17">
    <source>
        <dbReference type="ARBA" id="ARBA00048611"/>
    </source>
</evidence>
<dbReference type="PANTHER" id="PTHR44229:SF4">
    <property type="entry name" value="15-HYDROXYPROSTAGLANDIN DEHYDROGENASE [NAD(+)]"/>
    <property type="match status" value="1"/>
</dbReference>
<evidence type="ECO:0000256" key="14">
    <source>
        <dbReference type="ARBA" id="ARBA00048170"/>
    </source>
</evidence>
<evidence type="ECO:0000256" key="2">
    <source>
        <dbReference type="ARBA" id="ARBA00023002"/>
    </source>
</evidence>
<dbReference type="AlphaFoldDB" id="A0A922CGB8"/>
<evidence type="ECO:0000256" key="10">
    <source>
        <dbReference type="ARBA" id="ARBA00047672"/>
    </source>
</evidence>
<evidence type="ECO:0000256" key="3">
    <source>
        <dbReference type="ARBA" id="ARBA00038968"/>
    </source>
</evidence>
<proteinExistence type="inferred from homology"/>
<comment type="caution">
    <text evidence="22">The sequence shown here is derived from an EMBL/GenBank/DDBJ whole genome shotgun (WGS) entry which is preliminary data.</text>
</comment>
<evidence type="ECO:0000256" key="7">
    <source>
        <dbReference type="ARBA" id="ARBA00042026"/>
    </source>
</evidence>
<comment type="catalytic activity">
    <reaction evidence="16">
        <text>lipoxin A4 + NAD(+) = 15-oxo-(5S,6R)-dihydroxy-(7E,9E,11Z,13E)-eicosatetraenoate + NADH + H(+)</text>
        <dbReference type="Rhea" id="RHEA:41572"/>
        <dbReference type="ChEBI" id="CHEBI:15378"/>
        <dbReference type="ChEBI" id="CHEBI:57540"/>
        <dbReference type="ChEBI" id="CHEBI:57945"/>
        <dbReference type="ChEBI" id="CHEBI:67026"/>
        <dbReference type="ChEBI" id="CHEBI:78311"/>
    </reaction>
    <physiologicalReaction direction="left-to-right" evidence="16">
        <dbReference type="Rhea" id="RHEA:41573"/>
    </physiologicalReaction>
</comment>
<evidence type="ECO:0000256" key="15">
    <source>
        <dbReference type="ARBA" id="ARBA00048393"/>
    </source>
</evidence>
<comment type="catalytic activity">
    <reaction evidence="17">
        <text>prostaglandin A1 + NAD(+) = 15-oxo-prostaglandin A1 + NADH + H(+)</text>
        <dbReference type="Rhea" id="RHEA:41263"/>
        <dbReference type="ChEBI" id="CHEBI:15378"/>
        <dbReference type="ChEBI" id="CHEBI:57398"/>
        <dbReference type="ChEBI" id="CHEBI:57540"/>
        <dbReference type="ChEBI" id="CHEBI:57945"/>
        <dbReference type="ChEBI" id="CHEBI:85072"/>
    </reaction>
    <physiologicalReaction direction="left-to-right" evidence="17">
        <dbReference type="Rhea" id="RHEA:41264"/>
    </physiologicalReaction>
</comment>
<comment type="catalytic activity">
    <reaction evidence="21">
        <text>resolvin E1 + NAD(+) = 18-oxo-resolvin E1 + NADH + H(+)</text>
        <dbReference type="Rhea" id="RHEA:49244"/>
        <dbReference type="ChEBI" id="CHEBI:15378"/>
        <dbReference type="ChEBI" id="CHEBI:57540"/>
        <dbReference type="ChEBI" id="CHEBI:57945"/>
        <dbReference type="ChEBI" id="CHEBI:91000"/>
        <dbReference type="ChEBI" id="CHEBI:91001"/>
    </reaction>
    <physiologicalReaction direction="left-to-right" evidence="21">
        <dbReference type="Rhea" id="RHEA:49245"/>
    </physiologicalReaction>
</comment>
<evidence type="ECO:0000256" key="4">
    <source>
        <dbReference type="ARBA" id="ARBA00039060"/>
    </source>
</evidence>
<evidence type="ECO:0000256" key="1">
    <source>
        <dbReference type="ARBA" id="ARBA00006484"/>
    </source>
</evidence>
<evidence type="ECO:0000256" key="11">
    <source>
        <dbReference type="ARBA" id="ARBA00048008"/>
    </source>
</evidence>
<comment type="catalytic activity">
    <reaction evidence="12">
        <text>15-oxo-(5S,6R)-dihydroxy-(7E,9E,11Z)-eicosatrienoate + NADH + H(+) = (5S,6R,15S)-trihydroxy-(7E,9E,11Z)-eicosatrienoate + NAD(+)</text>
        <dbReference type="Rhea" id="RHEA:41596"/>
        <dbReference type="ChEBI" id="CHEBI:15378"/>
        <dbReference type="ChEBI" id="CHEBI:57540"/>
        <dbReference type="ChEBI" id="CHEBI:57945"/>
        <dbReference type="ChEBI" id="CHEBI:78325"/>
        <dbReference type="ChEBI" id="CHEBI:78329"/>
    </reaction>
    <physiologicalReaction direction="left-to-right" evidence="12">
        <dbReference type="Rhea" id="RHEA:41597"/>
    </physiologicalReaction>
</comment>
<organism evidence="22 23">
    <name type="scientific">Manduca sexta</name>
    <name type="common">Tobacco hawkmoth</name>
    <name type="synonym">Tobacco hornworm</name>
    <dbReference type="NCBI Taxonomy" id="7130"/>
    <lineage>
        <taxon>Eukaryota</taxon>
        <taxon>Metazoa</taxon>
        <taxon>Ecdysozoa</taxon>
        <taxon>Arthropoda</taxon>
        <taxon>Hexapoda</taxon>
        <taxon>Insecta</taxon>
        <taxon>Pterygota</taxon>
        <taxon>Neoptera</taxon>
        <taxon>Endopterygota</taxon>
        <taxon>Lepidoptera</taxon>
        <taxon>Glossata</taxon>
        <taxon>Ditrysia</taxon>
        <taxon>Bombycoidea</taxon>
        <taxon>Sphingidae</taxon>
        <taxon>Sphinginae</taxon>
        <taxon>Sphingini</taxon>
        <taxon>Manduca</taxon>
    </lineage>
</organism>
<gene>
    <name evidence="22" type="ORF">O3G_MSEX003599</name>
</gene>
<comment type="catalytic activity">
    <reaction evidence="11">
        <text>14-hydroxy-(4Z,7Z,10Z,12E,16Z,19Z)-docosahexaenoate + NAD(+) = 14-oxo-(4Z,7Z,10Z,12E,16Z,19Z)-docosahexaenoate + NADH + H(+)</text>
        <dbReference type="Rhea" id="RHEA:48952"/>
        <dbReference type="ChEBI" id="CHEBI:15378"/>
        <dbReference type="ChEBI" id="CHEBI:57540"/>
        <dbReference type="ChEBI" id="CHEBI:57945"/>
        <dbReference type="ChEBI" id="CHEBI:90866"/>
        <dbReference type="ChEBI" id="CHEBI:90867"/>
    </reaction>
    <physiologicalReaction direction="left-to-right" evidence="11">
        <dbReference type="Rhea" id="RHEA:48953"/>
    </physiologicalReaction>
</comment>
<dbReference type="Pfam" id="PF00106">
    <property type="entry name" value="adh_short"/>
    <property type="match status" value="1"/>
</dbReference>
<dbReference type="Proteomes" id="UP000791440">
    <property type="component" value="Unassembled WGS sequence"/>
</dbReference>
<comment type="catalytic activity">
    <reaction evidence="10">
        <text>resolvin D1 + NAD(+) = 8-oxoresolvin D1 + NADH + H(+)</text>
        <dbReference type="Rhea" id="RHEA:50124"/>
        <dbReference type="ChEBI" id="CHEBI:15378"/>
        <dbReference type="ChEBI" id="CHEBI:57540"/>
        <dbReference type="ChEBI" id="CHEBI:57945"/>
        <dbReference type="ChEBI" id="CHEBI:132079"/>
        <dbReference type="ChEBI" id="CHEBI:132080"/>
    </reaction>
    <physiologicalReaction direction="left-to-right" evidence="10">
        <dbReference type="Rhea" id="RHEA:50125"/>
    </physiologicalReaction>
</comment>
<sequence length="226" mass="24755">MANHSDAQGKNIIITGGASGLGAEYAEVFLKLGAKNIAILDIAEKVGEATAARLNESKPNCVIFVKCDVSDESNIQKAFDEVVDKFGRIDVLVNNAGIMNDSPAFFRTACDVNWKGLVSFTYKAIYHMSKEEGGVGGTIINISSTAALTKFPYLPTYNGTKIAVLHFTQCLAMEPFYQTTGIRLLTICFGPTDTPLLQGLEKRAYTEKRGKDFEEIIPRLNIKFQK</sequence>
<evidence type="ECO:0000256" key="13">
    <source>
        <dbReference type="ARBA" id="ARBA00048144"/>
    </source>
</evidence>
<evidence type="ECO:0000313" key="23">
    <source>
        <dbReference type="Proteomes" id="UP000791440"/>
    </source>
</evidence>
<comment type="catalytic activity">
    <reaction evidence="14">
        <text>resolvin D1 + NAD(+) = 17-oxoresolvin D1 + NADH + H(+)</text>
        <dbReference type="Rhea" id="RHEA:50128"/>
        <dbReference type="ChEBI" id="CHEBI:15378"/>
        <dbReference type="ChEBI" id="CHEBI:57540"/>
        <dbReference type="ChEBI" id="CHEBI:57945"/>
        <dbReference type="ChEBI" id="CHEBI:132079"/>
        <dbReference type="ChEBI" id="CHEBI:132081"/>
    </reaction>
    <physiologicalReaction direction="left-to-right" evidence="14">
        <dbReference type="Rhea" id="RHEA:50129"/>
    </physiologicalReaction>
</comment>
<comment type="similarity">
    <text evidence="1">Belongs to the short-chain dehydrogenases/reductases (SDR) family.</text>
</comment>
<evidence type="ECO:0000256" key="21">
    <source>
        <dbReference type="ARBA" id="ARBA00049188"/>
    </source>
</evidence>
<dbReference type="InterPro" id="IPR020904">
    <property type="entry name" value="Sc_DH/Rdtase_CS"/>
</dbReference>
<accession>A0A922CGB8</accession>
<dbReference type="EC" id="1.1.1.141" evidence="3"/>
<dbReference type="PROSITE" id="PS00061">
    <property type="entry name" value="ADH_SHORT"/>
    <property type="match status" value="1"/>
</dbReference>
<keyword evidence="2" id="KW-0560">Oxidoreductase</keyword>
<dbReference type="PANTHER" id="PTHR44229">
    <property type="entry name" value="15-HYDROXYPROSTAGLANDIN DEHYDROGENASE [NAD(+)]"/>
    <property type="match status" value="1"/>
</dbReference>
<name>A0A922CGB8_MANSE</name>
<reference evidence="22" key="1">
    <citation type="journal article" date="2016" name="Insect Biochem. Mol. Biol.">
        <title>Multifaceted biological insights from a draft genome sequence of the tobacco hornworm moth, Manduca sexta.</title>
        <authorList>
            <person name="Kanost M.R."/>
            <person name="Arrese E.L."/>
            <person name="Cao X."/>
            <person name="Chen Y.R."/>
            <person name="Chellapilla S."/>
            <person name="Goldsmith M.R."/>
            <person name="Grosse-Wilde E."/>
            <person name="Heckel D.G."/>
            <person name="Herndon N."/>
            <person name="Jiang H."/>
            <person name="Papanicolaou A."/>
            <person name="Qu J."/>
            <person name="Soulages J.L."/>
            <person name="Vogel H."/>
            <person name="Walters J."/>
            <person name="Waterhouse R.M."/>
            <person name="Ahn S.J."/>
            <person name="Almeida F.C."/>
            <person name="An C."/>
            <person name="Aqrawi P."/>
            <person name="Bretschneider A."/>
            <person name="Bryant W.B."/>
            <person name="Bucks S."/>
            <person name="Chao H."/>
            <person name="Chevignon G."/>
            <person name="Christen J.M."/>
            <person name="Clarke D.F."/>
            <person name="Dittmer N.T."/>
            <person name="Ferguson L.C.F."/>
            <person name="Garavelou S."/>
            <person name="Gordon K.H.J."/>
            <person name="Gunaratna R.T."/>
            <person name="Han Y."/>
            <person name="Hauser F."/>
            <person name="He Y."/>
            <person name="Heidel-Fischer H."/>
            <person name="Hirsh A."/>
            <person name="Hu Y."/>
            <person name="Jiang H."/>
            <person name="Kalra D."/>
            <person name="Klinner C."/>
            <person name="Konig C."/>
            <person name="Kovar C."/>
            <person name="Kroll A.R."/>
            <person name="Kuwar S.S."/>
            <person name="Lee S.L."/>
            <person name="Lehman R."/>
            <person name="Li K."/>
            <person name="Li Z."/>
            <person name="Liang H."/>
            <person name="Lovelace S."/>
            <person name="Lu Z."/>
            <person name="Mansfield J.H."/>
            <person name="McCulloch K.J."/>
            <person name="Mathew T."/>
            <person name="Morton B."/>
            <person name="Muzny D.M."/>
            <person name="Neunemann D."/>
            <person name="Ongeri F."/>
            <person name="Pauchet Y."/>
            <person name="Pu L.L."/>
            <person name="Pyrousis I."/>
            <person name="Rao X.J."/>
            <person name="Redding A."/>
            <person name="Roesel C."/>
            <person name="Sanchez-Gracia A."/>
            <person name="Schaack S."/>
            <person name="Shukla A."/>
            <person name="Tetreau G."/>
            <person name="Wang Y."/>
            <person name="Xiong G.H."/>
            <person name="Traut W."/>
            <person name="Walsh T.K."/>
            <person name="Worley K.C."/>
            <person name="Wu D."/>
            <person name="Wu W."/>
            <person name="Wu Y.Q."/>
            <person name="Zhang X."/>
            <person name="Zou Z."/>
            <person name="Zucker H."/>
            <person name="Briscoe A.D."/>
            <person name="Burmester T."/>
            <person name="Clem R.J."/>
            <person name="Feyereisen R."/>
            <person name="Grimmelikhuijzen C.J.P."/>
            <person name="Hamodrakas S.J."/>
            <person name="Hansson B.S."/>
            <person name="Huguet E."/>
            <person name="Jermiin L.S."/>
            <person name="Lan Q."/>
            <person name="Lehman H.K."/>
            <person name="Lorenzen M."/>
            <person name="Merzendorfer H."/>
            <person name="Michalopoulos I."/>
            <person name="Morton D.B."/>
            <person name="Muthukrishnan S."/>
            <person name="Oakeshott J.G."/>
            <person name="Palmer W."/>
            <person name="Park Y."/>
            <person name="Passarelli A.L."/>
            <person name="Rozas J."/>
            <person name="Schwartz L.M."/>
            <person name="Smith W."/>
            <person name="Southgate A."/>
            <person name="Vilcinskas A."/>
            <person name="Vogt R."/>
            <person name="Wang P."/>
            <person name="Werren J."/>
            <person name="Yu X.Q."/>
            <person name="Zhou J.J."/>
            <person name="Brown S.J."/>
            <person name="Scherer S.E."/>
            <person name="Richards S."/>
            <person name="Blissard G.W."/>
        </authorList>
    </citation>
    <scope>NUCLEOTIDE SEQUENCE</scope>
</reference>
<reference evidence="22" key="2">
    <citation type="submission" date="2020-12" db="EMBL/GenBank/DDBJ databases">
        <authorList>
            <person name="Kanost M."/>
        </authorList>
    </citation>
    <scope>NUCLEOTIDE SEQUENCE</scope>
</reference>
<dbReference type="EMBL" id="JH668314">
    <property type="protein sequence ID" value="KAG6444889.1"/>
    <property type="molecule type" value="Genomic_DNA"/>
</dbReference>
<evidence type="ECO:0000256" key="5">
    <source>
        <dbReference type="ARBA" id="ARBA00040276"/>
    </source>
</evidence>
<evidence type="ECO:0000256" key="12">
    <source>
        <dbReference type="ARBA" id="ARBA00048140"/>
    </source>
</evidence>
<comment type="catalytic activity">
    <reaction evidence="9">
        <text>prostaglandin E1 + NAD(+) = 15-oxoprostaglandin E1 + NADH + H(+)</text>
        <dbReference type="Rhea" id="RHEA:16477"/>
        <dbReference type="ChEBI" id="CHEBI:15378"/>
        <dbReference type="ChEBI" id="CHEBI:57397"/>
        <dbReference type="ChEBI" id="CHEBI:57401"/>
        <dbReference type="ChEBI" id="CHEBI:57540"/>
        <dbReference type="ChEBI" id="CHEBI:57945"/>
    </reaction>
    <physiologicalReaction direction="left-to-right" evidence="9">
        <dbReference type="Rhea" id="RHEA:16478"/>
    </physiologicalReaction>
</comment>
<evidence type="ECO:0000256" key="19">
    <source>
        <dbReference type="ARBA" id="ARBA00048921"/>
    </source>
</evidence>
<evidence type="ECO:0000313" key="22">
    <source>
        <dbReference type="EMBL" id="KAG6444889.1"/>
    </source>
</evidence>
<comment type="catalytic activity">
    <reaction evidence="13">
        <text>(11R)-hydroxy-(5Z,8Z,12E,14Z)-eicosatetraenoate + NAD(+) = 11-oxo-(5Z,8Z,12E,14Z)-eicosatetraenoate + NADH + H(+)</text>
        <dbReference type="Rhea" id="RHEA:48640"/>
        <dbReference type="ChEBI" id="CHEBI:15378"/>
        <dbReference type="ChEBI" id="CHEBI:57540"/>
        <dbReference type="ChEBI" id="CHEBI:57945"/>
        <dbReference type="ChEBI" id="CHEBI:78836"/>
        <dbReference type="ChEBI" id="CHEBI:90697"/>
    </reaction>
    <physiologicalReaction direction="left-to-right" evidence="13">
        <dbReference type="Rhea" id="RHEA:48641"/>
    </physiologicalReaction>
</comment>
<comment type="function">
    <text evidence="8">Catalyzes the NAD-dependent dehydrogenation (oxidation) of a broad array of hydroxylated polyunsaturated fatty acids (mainly eicosanoids and docosanoids, including prostaglandins, lipoxins and resolvins), yielding their corresponding keto (oxo) metabolites. Decreases the levels of the pro-proliferative prostaglandins such as prostaglandin E2 (whose activity is increased in cancer because of an increase in the expression of cyclooxygenase 2) and generates oxo-fatty acid products that can profoundly influence cell function by abrogating pro-inflammatory cytokine expression. Converts resolvins E1, D1 and D2 to their oxo products, which represents a mode of resolvin inactivation. Resolvin E1 plays important roles during the resolution phase of acute inflammation, while resolvins D1 and D2 have a unique role in obesity-induced adipose inflammation.</text>
</comment>
<evidence type="ECO:0000256" key="18">
    <source>
        <dbReference type="ARBA" id="ARBA00048739"/>
    </source>
</evidence>
<comment type="catalytic activity">
    <reaction evidence="15">
        <text>resolvin D2 + NAD(+) = 7-oxoresolvin D2 + NADH + H(+)</text>
        <dbReference type="Rhea" id="RHEA:53584"/>
        <dbReference type="ChEBI" id="CHEBI:15378"/>
        <dbReference type="ChEBI" id="CHEBI:57540"/>
        <dbReference type="ChEBI" id="CHEBI:57945"/>
        <dbReference type="ChEBI" id="CHEBI:133367"/>
        <dbReference type="ChEBI" id="CHEBI:137497"/>
    </reaction>
    <physiologicalReaction direction="left-to-right" evidence="15">
        <dbReference type="Rhea" id="RHEA:53585"/>
    </physiologicalReaction>
</comment>
<keyword evidence="23" id="KW-1185">Reference proteome</keyword>